<evidence type="ECO:0000313" key="4">
    <source>
        <dbReference type="EMBL" id="RCW32207.1"/>
    </source>
</evidence>
<keyword evidence="1" id="KW-0812">Transmembrane</keyword>
<dbReference type="EMBL" id="QNSA01000009">
    <property type="protein sequence ID" value="RBP70907.1"/>
    <property type="molecule type" value="Genomic_DNA"/>
</dbReference>
<keyword evidence="6" id="KW-1185">Reference proteome</keyword>
<dbReference type="InterPro" id="IPR007138">
    <property type="entry name" value="ABM_dom"/>
</dbReference>
<protein>
    <recommendedName>
        <fullName evidence="2">ABM domain-containing protein</fullName>
    </recommendedName>
</protein>
<sequence>MTRHTNQDTHTPLTVVVSRRVKKGQESAFEQLSSQMTERAASFPGYLGATMFRPSSPEDPEYRIVFKFRDRDTLTAWEDSPERAELLEQIEALLAKPSEREVTSGIVTWFTLPGQNPVKPPPKWKMTFVSWLALYPAVTLVFLLFGDLLAQIPLLLRTMAVTIVVMLLMSYVLMPRMTRWFAFWLFPKKNHDVR</sequence>
<keyword evidence="1" id="KW-1133">Transmembrane helix</keyword>
<evidence type="ECO:0000259" key="2">
    <source>
        <dbReference type="PROSITE" id="PS51725"/>
    </source>
</evidence>
<dbReference type="AlphaFoldDB" id="A0A368UTN8"/>
<dbReference type="InterPro" id="IPR011008">
    <property type="entry name" value="Dimeric_a/b-barrel"/>
</dbReference>
<dbReference type="RefSeq" id="WP_227544293.1">
    <property type="nucleotide sequence ID" value="NZ_JAJGNG010000002.1"/>
</dbReference>
<dbReference type="PANTHER" id="PTHR40057">
    <property type="entry name" value="SLR1162 PROTEIN"/>
    <property type="match status" value="1"/>
</dbReference>
<dbReference type="PANTHER" id="PTHR40057:SF1">
    <property type="entry name" value="SLR1162 PROTEIN"/>
    <property type="match status" value="1"/>
</dbReference>
<evidence type="ECO:0000313" key="6">
    <source>
        <dbReference type="Proteomes" id="UP000253065"/>
    </source>
</evidence>
<feature type="transmembrane region" description="Helical" evidence="1">
    <location>
        <begin position="128"/>
        <end position="146"/>
    </location>
</feature>
<evidence type="ECO:0000256" key="1">
    <source>
        <dbReference type="SAM" id="Phobius"/>
    </source>
</evidence>
<dbReference type="InterPro" id="IPR038762">
    <property type="entry name" value="ABM_predict"/>
</dbReference>
<dbReference type="Pfam" id="PF03992">
    <property type="entry name" value="ABM"/>
    <property type="match status" value="1"/>
</dbReference>
<reference evidence="4 5" key="1">
    <citation type="submission" date="2018-07" db="EMBL/GenBank/DDBJ databases">
        <title>Freshwater and sediment microbial communities from various areas in North America, analyzing microbe dynamics in response to fracking.</title>
        <authorList>
            <person name="Lamendella R."/>
        </authorList>
    </citation>
    <scope>NUCLEOTIDE SEQUENCE [LARGE SCALE GENOMIC DNA]</scope>
    <source>
        <strain evidence="4 5">114E</strain>
        <strain evidence="3 6">114E_o</strain>
    </source>
</reference>
<evidence type="ECO:0000313" key="3">
    <source>
        <dbReference type="EMBL" id="RBP70907.1"/>
    </source>
</evidence>
<proteinExistence type="predicted"/>
<dbReference type="Proteomes" id="UP000252795">
    <property type="component" value="Unassembled WGS sequence"/>
</dbReference>
<organism evidence="4 5">
    <name type="scientific">Marinobacter nauticus</name>
    <name type="common">Marinobacter hydrocarbonoclasticus</name>
    <name type="synonym">Marinobacter aquaeolei</name>
    <dbReference type="NCBI Taxonomy" id="2743"/>
    <lineage>
        <taxon>Bacteria</taxon>
        <taxon>Pseudomonadati</taxon>
        <taxon>Pseudomonadota</taxon>
        <taxon>Gammaproteobacteria</taxon>
        <taxon>Pseudomonadales</taxon>
        <taxon>Marinobacteraceae</taxon>
        <taxon>Marinobacter</taxon>
    </lineage>
</organism>
<feature type="domain" description="ABM" evidence="2">
    <location>
        <begin position="13"/>
        <end position="102"/>
    </location>
</feature>
<comment type="caution">
    <text evidence="4">The sequence shown here is derived from an EMBL/GenBank/DDBJ whole genome shotgun (WGS) entry which is preliminary data.</text>
</comment>
<gene>
    <name evidence="4" type="ORF">DET51_10936</name>
    <name evidence="3" type="ORF">DET64_10936</name>
</gene>
<dbReference type="EMBL" id="QPJB01000009">
    <property type="protein sequence ID" value="RCW32207.1"/>
    <property type="molecule type" value="Genomic_DNA"/>
</dbReference>
<feature type="transmembrane region" description="Helical" evidence="1">
    <location>
        <begin position="152"/>
        <end position="174"/>
    </location>
</feature>
<dbReference type="Proteomes" id="UP000253065">
    <property type="component" value="Unassembled WGS sequence"/>
</dbReference>
<accession>A0A368UTN8</accession>
<dbReference type="Gene3D" id="3.30.70.100">
    <property type="match status" value="1"/>
</dbReference>
<evidence type="ECO:0000313" key="5">
    <source>
        <dbReference type="Proteomes" id="UP000252795"/>
    </source>
</evidence>
<dbReference type="PROSITE" id="PS51725">
    <property type="entry name" value="ABM"/>
    <property type="match status" value="1"/>
</dbReference>
<name>A0A368UTN8_MARNT</name>
<dbReference type="SUPFAM" id="SSF54909">
    <property type="entry name" value="Dimeric alpha+beta barrel"/>
    <property type="match status" value="1"/>
</dbReference>
<keyword evidence="1" id="KW-0472">Membrane</keyword>